<dbReference type="Proteomes" id="UP000469927">
    <property type="component" value="Unassembled WGS sequence"/>
</dbReference>
<dbReference type="InterPro" id="IPR036165">
    <property type="entry name" value="YefM-like_sf"/>
</dbReference>
<reference evidence="3 6" key="2">
    <citation type="submission" date="2019-08" db="EMBL/GenBank/DDBJ databases">
        <title>Prevalence, distribution, and phylogeny of type two toxin-antitoxin genes possessed by Cronobacter species where C. sakazakii homologs follow sequence type lineages.</title>
        <authorList>
            <person name="Finkelstein S."/>
            <person name="Negrete F."/>
            <person name="Jang H."/>
            <person name="Gopinath G.R."/>
            <person name="Tall B.D."/>
        </authorList>
    </citation>
    <scope>NUCLEOTIDE SEQUENCE [LARGE SCALE GENOMIC DNA]</scope>
    <source>
        <strain evidence="3 6">MOD1_GK1257</strain>
    </source>
</reference>
<dbReference type="OrthoDB" id="9802003at2"/>
<dbReference type="PANTHER" id="PTHR33713">
    <property type="entry name" value="ANTITOXIN YAFN-RELATED"/>
    <property type="match status" value="1"/>
</dbReference>
<dbReference type="RefSeq" id="WP_007730583.1">
    <property type="nucleotide sequence ID" value="NZ_CP187979.1"/>
</dbReference>
<evidence type="ECO:0000256" key="1">
    <source>
        <dbReference type="ARBA" id="ARBA00009981"/>
    </source>
</evidence>
<evidence type="ECO:0000313" key="3">
    <source>
        <dbReference type="EMBL" id="KAB0882965.1"/>
    </source>
</evidence>
<dbReference type="Proteomes" id="UP000244378">
    <property type="component" value="Unassembled WGS sequence"/>
</dbReference>
<proteinExistence type="inferred from homology"/>
<protein>
    <recommendedName>
        <fullName evidence="2">Antitoxin</fullName>
    </recommendedName>
</protein>
<organism evidence="4 5">
    <name type="scientific">Cronobacter muytjensii</name>
    <dbReference type="NCBI Taxonomy" id="413501"/>
    <lineage>
        <taxon>Bacteria</taxon>
        <taxon>Pseudomonadati</taxon>
        <taxon>Pseudomonadota</taxon>
        <taxon>Gammaproteobacteria</taxon>
        <taxon>Enterobacterales</taxon>
        <taxon>Enterobacteriaceae</taxon>
        <taxon>Cronobacter</taxon>
    </lineage>
</organism>
<evidence type="ECO:0000313" key="5">
    <source>
        <dbReference type="Proteomes" id="UP000244378"/>
    </source>
</evidence>
<dbReference type="EMBL" id="MSAE01000022">
    <property type="protein sequence ID" value="PUX13857.1"/>
    <property type="molecule type" value="Genomic_DNA"/>
</dbReference>
<dbReference type="NCBIfam" id="TIGR01552">
    <property type="entry name" value="phd_fam"/>
    <property type="match status" value="1"/>
</dbReference>
<name>A0A2T7ASH4_9ENTR</name>
<dbReference type="Pfam" id="PF02604">
    <property type="entry name" value="PhdYeFM_antitox"/>
    <property type="match status" value="1"/>
</dbReference>
<dbReference type="PANTHER" id="PTHR33713:SF6">
    <property type="entry name" value="ANTITOXIN YEFM"/>
    <property type="match status" value="1"/>
</dbReference>
<keyword evidence="6" id="KW-1185">Reference proteome</keyword>
<evidence type="ECO:0000256" key="2">
    <source>
        <dbReference type="RuleBase" id="RU362080"/>
    </source>
</evidence>
<comment type="similarity">
    <text evidence="1 2">Belongs to the phD/YefM antitoxin family.</text>
</comment>
<dbReference type="SUPFAM" id="SSF143120">
    <property type="entry name" value="YefM-like"/>
    <property type="match status" value="1"/>
</dbReference>
<dbReference type="Gene3D" id="3.40.1620.10">
    <property type="entry name" value="YefM-like domain"/>
    <property type="match status" value="1"/>
</dbReference>
<comment type="caution">
    <text evidence="4">The sequence shown here is derived from an EMBL/GenBank/DDBJ whole genome shotgun (WGS) entry which is preliminary data.</text>
</comment>
<dbReference type="AlphaFoldDB" id="A0A2T7ASH4"/>
<reference evidence="4 5" key="1">
    <citation type="submission" date="2016-12" db="EMBL/GenBank/DDBJ databases">
        <title>Analysis of the Molecular Diversity Among Cronobacter Species Isolated from Filth Flies Using a Pan Genomic DNA Microarray.</title>
        <authorList>
            <person name="Pava-Ripoll M."/>
            <person name="Tall B."/>
            <person name="Farber J."/>
            <person name="Fanning S."/>
            <person name="Lehner A."/>
            <person name="Stephan R."/>
            <person name="Pagotto F."/>
            <person name="Iverson C."/>
            <person name="Ziobro G."/>
            <person name="Miller A."/>
            <person name="Pearson R."/>
            <person name="Yan Q."/>
            <person name="Kim M."/>
            <person name="Jeong S."/>
            <person name="Park J."/>
            <person name="Jun S."/>
            <person name="Choi H."/>
            <person name="Chung T."/>
            <person name="Yoo Y."/>
            <person name="Park E."/>
            <person name="Hwang S."/>
            <person name="Lee B."/>
            <person name="Sathyamoorthy V."/>
            <person name="Carter L."/>
            <person name="Mammel M."/>
            <person name="Jackson S."/>
            <person name="Kothary M."/>
            <person name="Patel I."/>
            <person name="Grim C."/>
            <person name="Gopinath G."/>
            <person name="Gangiredla J."/>
            <person name="Chase H."/>
        </authorList>
    </citation>
    <scope>NUCLEOTIDE SEQUENCE [LARGE SCALE GENOMIC DNA]</scope>
    <source>
        <strain evidence="4 5">MOD1-Md1s</strain>
    </source>
</reference>
<comment type="function">
    <text evidence="2">Antitoxin component of a type II toxin-antitoxin (TA) system.</text>
</comment>
<evidence type="ECO:0000313" key="4">
    <source>
        <dbReference type="EMBL" id="PUX13857.1"/>
    </source>
</evidence>
<dbReference type="InterPro" id="IPR051405">
    <property type="entry name" value="phD/YefM_antitoxin"/>
</dbReference>
<evidence type="ECO:0000313" key="6">
    <source>
        <dbReference type="Proteomes" id="UP000469927"/>
    </source>
</evidence>
<sequence>MRTMNYSEARQQLASALESATTGTPVTITRRGHKPAVIISAEEFERYQAAKLDAEFAEMMAVHGNEIRELADR</sequence>
<gene>
    <name evidence="4" type="ORF">AUN14_11800</name>
    <name evidence="3" type="ORF">FZI19_07145</name>
</gene>
<dbReference type="EMBL" id="WAGD01000017">
    <property type="protein sequence ID" value="KAB0882965.1"/>
    <property type="molecule type" value="Genomic_DNA"/>
</dbReference>
<accession>A0A2T7ASH4</accession>
<dbReference type="InterPro" id="IPR006442">
    <property type="entry name" value="Antitoxin_Phd/YefM"/>
</dbReference>
<dbReference type="GeneID" id="92215267"/>